<keyword evidence="1" id="KW-0472">Membrane</keyword>
<keyword evidence="1" id="KW-1133">Transmembrane helix</keyword>
<proteinExistence type="predicted"/>
<reference evidence="2 3" key="1">
    <citation type="submission" date="2014-02" db="EMBL/GenBank/DDBJ databases">
        <title>The genome sequence of Colletotrichum nymphaeae SA-01.</title>
        <authorList>
            <person name="Baroncelli R."/>
            <person name="Thon M.R."/>
        </authorList>
    </citation>
    <scope>NUCLEOTIDE SEQUENCE [LARGE SCALE GENOMIC DNA]</scope>
    <source>
        <strain evidence="2 3">SA-01</strain>
    </source>
</reference>
<dbReference type="AlphaFoldDB" id="A0A135SM10"/>
<evidence type="ECO:0000313" key="3">
    <source>
        <dbReference type="Proteomes" id="UP000070054"/>
    </source>
</evidence>
<protein>
    <submittedName>
        <fullName evidence="2">Uncharacterized protein</fullName>
    </submittedName>
</protein>
<keyword evidence="1" id="KW-0812">Transmembrane</keyword>
<name>A0A135SM10_9PEZI</name>
<organism evidence="2 3">
    <name type="scientific">Colletotrichum nymphaeae SA-01</name>
    <dbReference type="NCBI Taxonomy" id="1460502"/>
    <lineage>
        <taxon>Eukaryota</taxon>
        <taxon>Fungi</taxon>
        <taxon>Dikarya</taxon>
        <taxon>Ascomycota</taxon>
        <taxon>Pezizomycotina</taxon>
        <taxon>Sordariomycetes</taxon>
        <taxon>Hypocreomycetidae</taxon>
        <taxon>Glomerellales</taxon>
        <taxon>Glomerellaceae</taxon>
        <taxon>Colletotrichum</taxon>
        <taxon>Colletotrichum acutatum species complex</taxon>
    </lineage>
</organism>
<gene>
    <name evidence="2" type="ORF">CNYM01_08367</name>
</gene>
<sequence>MFPSLPVAKEETSPLATFLNPLSLLVMLPSPLAAKVIASLLGAFLRPSLP</sequence>
<dbReference type="EMBL" id="JEMN01001453">
    <property type="protein sequence ID" value="KXH36915.1"/>
    <property type="molecule type" value="Genomic_DNA"/>
</dbReference>
<keyword evidence="3" id="KW-1185">Reference proteome</keyword>
<dbReference type="Proteomes" id="UP000070054">
    <property type="component" value="Unassembled WGS sequence"/>
</dbReference>
<evidence type="ECO:0000313" key="2">
    <source>
        <dbReference type="EMBL" id="KXH36915.1"/>
    </source>
</evidence>
<accession>A0A135SM10</accession>
<feature type="transmembrane region" description="Helical" evidence="1">
    <location>
        <begin position="22"/>
        <end position="45"/>
    </location>
</feature>
<evidence type="ECO:0000256" key="1">
    <source>
        <dbReference type="SAM" id="Phobius"/>
    </source>
</evidence>
<comment type="caution">
    <text evidence="2">The sequence shown here is derived from an EMBL/GenBank/DDBJ whole genome shotgun (WGS) entry which is preliminary data.</text>
</comment>